<organism evidence="3 4">
    <name type="scientific">Pseudolycoriella hygida</name>
    <dbReference type="NCBI Taxonomy" id="35572"/>
    <lineage>
        <taxon>Eukaryota</taxon>
        <taxon>Metazoa</taxon>
        <taxon>Ecdysozoa</taxon>
        <taxon>Arthropoda</taxon>
        <taxon>Hexapoda</taxon>
        <taxon>Insecta</taxon>
        <taxon>Pterygota</taxon>
        <taxon>Neoptera</taxon>
        <taxon>Endopterygota</taxon>
        <taxon>Diptera</taxon>
        <taxon>Nematocera</taxon>
        <taxon>Sciaroidea</taxon>
        <taxon>Sciaridae</taxon>
        <taxon>Pseudolycoriella</taxon>
    </lineage>
</organism>
<evidence type="ECO:0000313" key="3">
    <source>
        <dbReference type="EMBL" id="KAJ6634803.1"/>
    </source>
</evidence>
<evidence type="ECO:0000256" key="1">
    <source>
        <dbReference type="SAM" id="MobiDB-lite"/>
    </source>
</evidence>
<dbReference type="InterPro" id="IPR043159">
    <property type="entry name" value="Lectin_gal-bd_sf"/>
</dbReference>
<sequence length="280" mass="31731">MGEGGQEENKETEYVHIAIRWKCQQTLYFKEKTSPLVKCFVSNGTTAVSICPPSTDDTILEAIHTGAEIEVKPPENCLPNALQYLLIQNVVEACQKKSHCKFLASPKTHGGDPCPGKRKFVEVAYKCRPFEFRSKIACENEVIQLSCNPYSRVAIYSASFGRTEYESIQCSQPQKVMEEIPRKVLKDRFDYSNEPDEPHQVDMDQNQDELYDEDQFYRESEAIPPAPKLHRELSNPSSGSNLTEPALNEPSSSANPPLRSRDSNLLEDKVVCFPVYESER</sequence>
<dbReference type="Proteomes" id="UP001151699">
    <property type="component" value="Chromosome C"/>
</dbReference>
<name>A0A9Q0MMR0_9DIPT</name>
<protein>
    <submittedName>
        <fullName evidence="3">Protein eva-1 like C</fullName>
    </submittedName>
</protein>
<dbReference type="GO" id="GO:0030246">
    <property type="term" value="F:carbohydrate binding"/>
    <property type="evidence" value="ECO:0007669"/>
    <property type="project" value="InterPro"/>
</dbReference>
<evidence type="ECO:0000313" key="4">
    <source>
        <dbReference type="Proteomes" id="UP001151699"/>
    </source>
</evidence>
<dbReference type="EMBL" id="WJQU01000004">
    <property type="protein sequence ID" value="KAJ6634803.1"/>
    <property type="molecule type" value="Genomic_DNA"/>
</dbReference>
<reference evidence="3" key="1">
    <citation type="submission" date="2022-07" db="EMBL/GenBank/DDBJ databases">
        <authorList>
            <person name="Trinca V."/>
            <person name="Uliana J.V.C."/>
            <person name="Torres T.T."/>
            <person name="Ward R.J."/>
            <person name="Monesi N."/>
        </authorList>
    </citation>
    <scope>NUCLEOTIDE SEQUENCE</scope>
    <source>
        <strain evidence="3">HSMRA1968</strain>
        <tissue evidence="3">Whole embryos</tissue>
    </source>
</reference>
<dbReference type="PROSITE" id="PS50228">
    <property type="entry name" value="SUEL_LECTIN"/>
    <property type="match status" value="1"/>
</dbReference>
<dbReference type="OrthoDB" id="5970528at2759"/>
<keyword evidence="4" id="KW-1185">Reference proteome</keyword>
<dbReference type="Pfam" id="PF02140">
    <property type="entry name" value="SUEL_Lectin"/>
    <property type="match status" value="1"/>
</dbReference>
<gene>
    <name evidence="3" type="primary">Eva1c_1</name>
    <name evidence="3" type="ORF">Bhyg_13383</name>
</gene>
<proteinExistence type="predicted"/>
<evidence type="ECO:0000259" key="2">
    <source>
        <dbReference type="PROSITE" id="PS50228"/>
    </source>
</evidence>
<feature type="domain" description="SUEL-type lectin" evidence="2">
    <location>
        <begin position="40"/>
        <end position="128"/>
    </location>
</feature>
<dbReference type="AlphaFoldDB" id="A0A9Q0MMR0"/>
<accession>A0A9Q0MMR0</accession>
<dbReference type="InterPro" id="IPR000922">
    <property type="entry name" value="Lectin_gal-bd_dom"/>
</dbReference>
<comment type="caution">
    <text evidence="3">The sequence shown here is derived from an EMBL/GenBank/DDBJ whole genome shotgun (WGS) entry which is preliminary data.</text>
</comment>
<feature type="region of interest" description="Disordered" evidence="1">
    <location>
        <begin position="216"/>
        <end position="264"/>
    </location>
</feature>
<dbReference type="PANTHER" id="PTHR46780">
    <property type="entry name" value="PROTEIN EVA-1"/>
    <property type="match status" value="1"/>
</dbReference>
<feature type="compositionally biased region" description="Polar residues" evidence="1">
    <location>
        <begin position="234"/>
        <end position="255"/>
    </location>
</feature>
<dbReference type="Gene3D" id="2.60.120.740">
    <property type="match status" value="2"/>
</dbReference>
<dbReference type="CDD" id="cd22829">
    <property type="entry name" value="Gal_Rha_Lectin_EVA1_EVA1C_rpt2"/>
    <property type="match status" value="1"/>
</dbReference>